<dbReference type="GO" id="GO:0000139">
    <property type="term" value="C:Golgi membrane"/>
    <property type="evidence" value="ECO:0007669"/>
    <property type="project" value="InterPro"/>
</dbReference>
<feature type="transmembrane region" description="Helical" evidence="6">
    <location>
        <begin position="213"/>
        <end position="229"/>
    </location>
</feature>
<feature type="transmembrane region" description="Helical" evidence="6">
    <location>
        <begin position="79"/>
        <end position="99"/>
    </location>
</feature>
<proteinExistence type="predicted"/>
<feature type="transmembrane region" description="Helical" evidence="6">
    <location>
        <begin position="380"/>
        <end position="397"/>
    </location>
</feature>
<keyword evidence="3 6" id="KW-1133">Transmembrane helix</keyword>
<dbReference type="PANTHER" id="PTHR10231">
    <property type="entry name" value="NUCLEOTIDE-SUGAR TRANSMEMBRANE TRANSPORTER"/>
    <property type="match status" value="1"/>
</dbReference>
<feature type="transmembrane region" description="Helical" evidence="6">
    <location>
        <begin position="189"/>
        <end position="208"/>
    </location>
</feature>
<protein>
    <submittedName>
        <fullName evidence="7">Nucleotide-sugar transporter</fullName>
    </submittedName>
</protein>
<feature type="transmembrane region" description="Helical" evidence="6">
    <location>
        <begin position="352"/>
        <end position="374"/>
    </location>
</feature>
<sequence>MSSYRHPKKSDAAAVAGAFVDDDAADDLAHHREHGPGSPLRGSEHGKRQDADEEVLLPRPSTTATEAAPAASDTTTLPLVQSAGLALIYMGTSMVYYLIIRHTKQRNMQYNKAFIVFGIEMTKLTVSVALKYREDGEFLPATVLLSPQRRAIWRGGLPYAVPSLLYAVYNNMTFYNLHLFHAGTYQVFMQTRILFTGILFSVLLRQALTLRKWGALVLLMVGVASKYYSPGALQLDGYVIFMLLQALLSSTAGVYNEYALKKDRHLSIHQQNFFMYLYALVFNAVFGVLADPTILTRVFAAATATTTTVDPLAEGEAAAAAAPISASLVVTLILLGASTGLSAAFILKFINVIVKAFASAVEVLLTAVAAAAVLGEAMTGYDLLAACIVMSSVYIYYTRGWGDHRTISLRPSTK</sequence>
<accession>A0AAW0ERE3</accession>
<reference evidence="7 8" key="1">
    <citation type="journal article" date="2021" name="MBio">
        <title>A New Model Trypanosomatid, Novymonas esmeraldas: Genomic Perception of Its 'Candidatus Pandoraea novymonadis' Endosymbiont.</title>
        <authorList>
            <person name="Zakharova A."/>
            <person name="Saura A."/>
            <person name="Butenko A."/>
            <person name="Podesvova L."/>
            <person name="Warmusova S."/>
            <person name="Kostygov A.Y."/>
            <person name="Nenarokova A."/>
            <person name="Lukes J."/>
            <person name="Opperdoes F.R."/>
            <person name="Yurchenko V."/>
        </authorList>
    </citation>
    <scope>NUCLEOTIDE SEQUENCE [LARGE SCALE GENOMIC DNA]</scope>
    <source>
        <strain evidence="7 8">E262AT.01</strain>
    </source>
</reference>
<dbReference type="Proteomes" id="UP001430356">
    <property type="component" value="Unassembled WGS sequence"/>
</dbReference>
<evidence type="ECO:0000256" key="6">
    <source>
        <dbReference type="SAM" id="Phobius"/>
    </source>
</evidence>
<evidence type="ECO:0000313" key="7">
    <source>
        <dbReference type="EMBL" id="KAK7196086.1"/>
    </source>
</evidence>
<feature type="transmembrane region" description="Helical" evidence="6">
    <location>
        <begin position="276"/>
        <end position="300"/>
    </location>
</feature>
<evidence type="ECO:0000256" key="5">
    <source>
        <dbReference type="SAM" id="MobiDB-lite"/>
    </source>
</evidence>
<dbReference type="InterPro" id="IPR037185">
    <property type="entry name" value="EmrE-like"/>
</dbReference>
<dbReference type="InterPro" id="IPR007271">
    <property type="entry name" value="Nuc_sug_transpt"/>
</dbReference>
<dbReference type="EMBL" id="JAECZO010000068">
    <property type="protein sequence ID" value="KAK7196086.1"/>
    <property type="molecule type" value="Genomic_DNA"/>
</dbReference>
<feature type="region of interest" description="Disordered" evidence="5">
    <location>
        <begin position="25"/>
        <end position="51"/>
    </location>
</feature>
<evidence type="ECO:0000256" key="4">
    <source>
        <dbReference type="ARBA" id="ARBA00023136"/>
    </source>
</evidence>
<keyword evidence="2 6" id="KW-0812">Transmembrane</keyword>
<name>A0AAW0ERE3_9TRYP</name>
<dbReference type="Pfam" id="PF04142">
    <property type="entry name" value="Nuc_sug_transp"/>
    <property type="match status" value="1"/>
</dbReference>
<evidence type="ECO:0000256" key="3">
    <source>
        <dbReference type="ARBA" id="ARBA00022989"/>
    </source>
</evidence>
<dbReference type="SUPFAM" id="SSF103481">
    <property type="entry name" value="Multidrug resistance efflux transporter EmrE"/>
    <property type="match status" value="1"/>
</dbReference>
<gene>
    <name evidence="7" type="ORF">NESM_000543000</name>
</gene>
<comment type="caution">
    <text evidence="7">The sequence shown here is derived from an EMBL/GenBank/DDBJ whole genome shotgun (WGS) entry which is preliminary data.</text>
</comment>
<feature type="transmembrane region" description="Helical" evidence="6">
    <location>
        <begin position="320"/>
        <end position="345"/>
    </location>
</feature>
<dbReference type="GO" id="GO:0015165">
    <property type="term" value="F:pyrimidine nucleotide-sugar transmembrane transporter activity"/>
    <property type="evidence" value="ECO:0007669"/>
    <property type="project" value="InterPro"/>
</dbReference>
<evidence type="ECO:0000256" key="2">
    <source>
        <dbReference type="ARBA" id="ARBA00022692"/>
    </source>
</evidence>
<evidence type="ECO:0000256" key="1">
    <source>
        <dbReference type="ARBA" id="ARBA00004141"/>
    </source>
</evidence>
<keyword evidence="8" id="KW-1185">Reference proteome</keyword>
<evidence type="ECO:0000313" key="8">
    <source>
        <dbReference type="Proteomes" id="UP001430356"/>
    </source>
</evidence>
<organism evidence="7 8">
    <name type="scientific">Novymonas esmeraldas</name>
    <dbReference type="NCBI Taxonomy" id="1808958"/>
    <lineage>
        <taxon>Eukaryota</taxon>
        <taxon>Discoba</taxon>
        <taxon>Euglenozoa</taxon>
        <taxon>Kinetoplastea</taxon>
        <taxon>Metakinetoplastina</taxon>
        <taxon>Trypanosomatida</taxon>
        <taxon>Trypanosomatidae</taxon>
        <taxon>Novymonas</taxon>
    </lineage>
</organism>
<feature type="transmembrane region" description="Helical" evidence="6">
    <location>
        <begin position="235"/>
        <end position="255"/>
    </location>
</feature>
<comment type="subcellular location">
    <subcellularLocation>
        <location evidence="1">Membrane</location>
        <topology evidence="1">Multi-pass membrane protein</topology>
    </subcellularLocation>
</comment>
<dbReference type="AlphaFoldDB" id="A0AAW0ERE3"/>
<keyword evidence="4 6" id="KW-0472">Membrane</keyword>